<dbReference type="Proteomes" id="UP001195483">
    <property type="component" value="Unassembled WGS sequence"/>
</dbReference>
<sequence length="589" mass="66551">MMAQKRKVRKNDLIVAIDFGTSYSGYAFQFYEDFKKDPAKIDSPQAWNSGRRNLISSKTSTCLLLNKSREPDECAFGFEAEERYMDLCIKKMNHQYYFFRRFKMQLQDGQGLTKSSMIQDETGKRMSALDIFALSIKCLKIHLIKLLKGRGRDVVEENIFWVLTVPAIWNDAAKQFMREAAIKAEIKSEQLEIALEPEAASYFCQYVPVSSWSGRDQPVQFAAAQPGTKYMVVDLGGGTADMTVHEKLDDGRLKELSKASGGPWGGTMVDSAFRQTLISIVGGPVMNKFRTDNTYDYLELINEFEGAKRNFDNKRKDMIIKLPPTLEKKCEEELKHSFLMSLEDSVHSKEISLLENKLVINANLVEKLFRQATDKIVAHMKNILEQGPVRGISFILMVGGFSESPFVQDVIRGAFDGKNGIKVINPKDAAITIAKGAVLCGRLPQTIESRVLRFTYGLRTTPIFIEGTHPEEKKFVSDTGLRCNDVFDIILSADSEVKHGFSVEKTYLTGEYFQKEVELDVYYTKDKNPSFTTDSGCILLGGLKVEIPNPSKEKHEVDVTFQFGMTELKLSAREKSSKIPCTTQFCMIE</sequence>
<dbReference type="PANTHER" id="PTHR14187:SF5">
    <property type="entry name" value="HEAT SHOCK 70 KDA PROTEIN 12A"/>
    <property type="match status" value="1"/>
</dbReference>
<dbReference type="GO" id="GO:0140662">
    <property type="term" value="F:ATP-dependent protein folding chaperone"/>
    <property type="evidence" value="ECO:0007669"/>
    <property type="project" value="InterPro"/>
</dbReference>
<comment type="similarity">
    <text evidence="1">Belongs to the heat shock protein 70 family.</text>
</comment>
<gene>
    <name evidence="4" type="ORF">CHS0354_015827</name>
</gene>
<evidence type="ECO:0000313" key="4">
    <source>
        <dbReference type="EMBL" id="KAK3589821.1"/>
    </source>
</evidence>
<evidence type="ECO:0000313" key="5">
    <source>
        <dbReference type="Proteomes" id="UP001195483"/>
    </source>
</evidence>
<keyword evidence="5" id="KW-1185">Reference proteome</keyword>
<evidence type="ECO:0000256" key="1">
    <source>
        <dbReference type="ARBA" id="ARBA00007381"/>
    </source>
</evidence>
<dbReference type="CDD" id="cd10229">
    <property type="entry name" value="ASKHA_NBD_HSP70_HSPA12"/>
    <property type="match status" value="1"/>
</dbReference>
<dbReference type="Pfam" id="PF00012">
    <property type="entry name" value="HSP70"/>
    <property type="match status" value="1"/>
</dbReference>
<keyword evidence="2" id="KW-0547">Nucleotide-binding</keyword>
<evidence type="ECO:0000256" key="2">
    <source>
        <dbReference type="ARBA" id="ARBA00022741"/>
    </source>
</evidence>
<evidence type="ECO:0000256" key="3">
    <source>
        <dbReference type="ARBA" id="ARBA00022840"/>
    </source>
</evidence>
<proteinExistence type="inferred from homology"/>
<keyword evidence="3" id="KW-0067">ATP-binding</keyword>
<evidence type="ECO:0008006" key="6">
    <source>
        <dbReference type="Google" id="ProtNLM"/>
    </source>
</evidence>
<reference evidence="4" key="1">
    <citation type="journal article" date="2021" name="Genome Biol. Evol.">
        <title>A High-Quality Reference Genome for a Parasitic Bivalve with Doubly Uniparental Inheritance (Bivalvia: Unionida).</title>
        <authorList>
            <person name="Smith C.H."/>
        </authorList>
    </citation>
    <scope>NUCLEOTIDE SEQUENCE</scope>
    <source>
        <strain evidence="4">CHS0354</strain>
    </source>
</reference>
<dbReference type="Gene3D" id="3.30.420.40">
    <property type="match status" value="2"/>
</dbReference>
<name>A0AAE0SDB4_9BIVA</name>
<protein>
    <recommendedName>
        <fullName evidence="6">Heat shock 70 kDa protein 12A</fullName>
    </recommendedName>
</protein>
<reference evidence="4" key="2">
    <citation type="journal article" date="2021" name="Genome Biol. Evol.">
        <title>Developing a high-quality reference genome for a parasitic bivalve with doubly uniparental inheritance (Bivalvia: Unionida).</title>
        <authorList>
            <person name="Smith C.H."/>
        </authorList>
    </citation>
    <scope>NUCLEOTIDE SEQUENCE</scope>
    <source>
        <strain evidence="4">CHS0354</strain>
        <tissue evidence="4">Mantle</tissue>
    </source>
</reference>
<reference evidence="4" key="3">
    <citation type="submission" date="2023-05" db="EMBL/GenBank/DDBJ databases">
        <authorList>
            <person name="Smith C.H."/>
        </authorList>
    </citation>
    <scope>NUCLEOTIDE SEQUENCE</scope>
    <source>
        <strain evidence="4">CHS0354</strain>
        <tissue evidence="4">Mantle</tissue>
    </source>
</reference>
<dbReference type="SUPFAM" id="SSF53067">
    <property type="entry name" value="Actin-like ATPase domain"/>
    <property type="match status" value="2"/>
</dbReference>
<accession>A0AAE0SDB4</accession>
<comment type="caution">
    <text evidence="4">The sequence shown here is derived from an EMBL/GenBank/DDBJ whole genome shotgun (WGS) entry which is preliminary data.</text>
</comment>
<dbReference type="InterPro" id="IPR043129">
    <property type="entry name" value="ATPase_NBD"/>
</dbReference>
<dbReference type="EMBL" id="JAEAOA010000985">
    <property type="protein sequence ID" value="KAK3589821.1"/>
    <property type="molecule type" value="Genomic_DNA"/>
</dbReference>
<dbReference type="AlphaFoldDB" id="A0AAE0SDB4"/>
<dbReference type="GO" id="GO:0005524">
    <property type="term" value="F:ATP binding"/>
    <property type="evidence" value="ECO:0007669"/>
    <property type="project" value="UniProtKB-KW"/>
</dbReference>
<organism evidence="4 5">
    <name type="scientific">Potamilus streckersoni</name>
    <dbReference type="NCBI Taxonomy" id="2493646"/>
    <lineage>
        <taxon>Eukaryota</taxon>
        <taxon>Metazoa</taxon>
        <taxon>Spiralia</taxon>
        <taxon>Lophotrochozoa</taxon>
        <taxon>Mollusca</taxon>
        <taxon>Bivalvia</taxon>
        <taxon>Autobranchia</taxon>
        <taxon>Heteroconchia</taxon>
        <taxon>Palaeoheterodonta</taxon>
        <taxon>Unionida</taxon>
        <taxon>Unionoidea</taxon>
        <taxon>Unionidae</taxon>
        <taxon>Ambleminae</taxon>
        <taxon>Lampsilini</taxon>
        <taxon>Potamilus</taxon>
    </lineage>
</organism>
<dbReference type="InterPro" id="IPR013126">
    <property type="entry name" value="Hsp_70_fam"/>
</dbReference>
<dbReference type="PANTHER" id="PTHR14187">
    <property type="entry name" value="ALPHA KINASE/ELONGATION FACTOR 2 KINASE"/>
    <property type="match status" value="1"/>
</dbReference>